<accession>X1AQ81</accession>
<evidence type="ECO:0000313" key="1">
    <source>
        <dbReference type="EMBL" id="GAG84920.1"/>
    </source>
</evidence>
<protein>
    <submittedName>
        <fullName evidence="1">Uncharacterized protein</fullName>
    </submittedName>
</protein>
<sequence>PEFLRKVVPINAGVRDAVKVEYKDFDGNWIFGETIEVTPSGSHNLELDSSLISDEFRITLIYKDDPSSIEYPTLVYILLDNWLDATRMCTRDLKYTREIDPLGTNIKLPHFSVGLENANGQWNKYQDHTVWANEHIWNSEGEENIGSASGTNFTDFKVTGNRCMVLIKFFGENWSDSDWIIAGIFYIRKFTNSAMSGESAWIAKTPLKAPMMEDVYPDEVVENVIAREKNTTVIQIAKAGEREVLTSENEFIGELTLFAEPGGQEAAQEVMLGNTKDFGHCQDDEFIYFLVPSGPQGGNEEKYFPNTHT</sequence>
<gene>
    <name evidence="1" type="ORF">S01H4_30032</name>
</gene>
<reference evidence="1" key="1">
    <citation type="journal article" date="2014" name="Front. Microbiol.">
        <title>High frequency of phylogenetically diverse reductive dehalogenase-homologous genes in deep subseafloor sedimentary metagenomes.</title>
        <authorList>
            <person name="Kawai M."/>
            <person name="Futagami T."/>
            <person name="Toyoda A."/>
            <person name="Takaki Y."/>
            <person name="Nishi S."/>
            <person name="Hori S."/>
            <person name="Arai W."/>
            <person name="Tsubouchi T."/>
            <person name="Morono Y."/>
            <person name="Uchiyama I."/>
            <person name="Ito T."/>
            <person name="Fujiyama A."/>
            <person name="Inagaki F."/>
            <person name="Takami H."/>
        </authorList>
    </citation>
    <scope>NUCLEOTIDE SEQUENCE</scope>
    <source>
        <strain evidence="1">Expedition CK06-06</strain>
    </source>
</reference>
<organism evidence="1">
    <name type="scientific">marine sediment metagenome</name>
    <dbReference type="NCBI Taxonomy" id="412755"/>
    <lineage>
        <taxon>unclassified sequences</taxon>
        <taxon>metagenomes</taxon>
        <taxon>ecological metagenomes</taxon>
    </lineage>
</organism>
<feature type="non-terminal residue" evidence="1">
    <location>
        <position position="309"/>
    </location>
</feature>
<feature type="non-terminal residue" evidence="1">
    <location>
        <position position="1"/>
    </location>
</feature>
<name>X1AQ81_9ZZZZ</name>
<proteinExistence type="predicted"/>
<comment type="caution">
    <text evidence="1">The sequence shown here is derived from an EMBL/GenBank/DDBJ whole genome shotgun (WGS) entry which is preliminary data.</text>
</comment>
<dbReference type="AlphaFoldDB" id="X1AQ81"/>
<dbReference type="EMBL" id="BART01015472">
    <property type="protein sequence ID" value="GAG84920.1"/>
    <property type="molecule type" value="Genomic_DNA"/>
</dbReference>